<gene>
    <name evidence="3" type="ORF">MAR_026704</name>
</gene>
<evidence type="ECO:0000313" key="3">
    <source>
        <dbReference type="EMBL" id="WAR12524.1"/>
    </source>
</evidence>
<evidence type="ECO:0000256" key="2">
    <source>
        <dbReference type="SAM" id="Phobius"/>
    </source>
</evidence>
<feature type="non-terminal residue" evidence="3">
    <location>
        <position position="1"/>
    </location>
</feature>
<dbReference type="PANTHER" id="PTHR13304">
    <property type="entry name" value="GLYCOSYLPHOSPHATIDYLINOSITOL ANCHOR ATTACHMENT 1 PROTEIN"/>
    <property type="match status" value="1"/>
</dbReference>
<dbReference type="Proteomes" id="UP001164746">
    <property type="component" value="Chromosome 8"/>
</dbReference>
<name>A0ABY7ETU4_MYAAR</name>
<dbReference type="PIRSF" id="PIRSF036762">
    <property type="entry name" value="GAA1"/>
    <property type="match status" value="1"/>
</dbReference>
<keyword evidence="2" id="KW-0812">Transmembrane</keyword>
<dbReference type="SUPFAM" id="SSF53187">
    <property type="entry name" value="Zn-dependent exopeptidases"/>
    <property type="match status" value="1"/>
</dbReference>
<keyword evidence="4" id="KW-1185">Reference proteome</keyword>
<accession>A0ABY7ETU4</accession>
<feature type="transmembrane region" description="Helical" evidence="2">
    <location>
        <begin position="568"/>
        <end position="590"/>
    </location>
</feature>
<dbReference type="EMBL" id="CP111019">
    <property type="protein sequence ID" value="WAR12524.1"/>
    <property type="molecule type" value="Genomic_DNA"/>
</dbReference>
<feature type="transmembrane region" description="Helical" evidence="2">
    <location>
        <begin position="491"/>
        <end position="512"/>
    </location>
</feature>
<keyword evidence="2" id="KW-1133">Transmembrane helix</keyword>
<sequence>MTPWEFSRTRSLGRSWWILCQNTTTHFACFVTLAALCGVVENGFYFDFDYNSYISELKEELKKDKKFIPRDWLYNKFREAGLETYTHNYTVKYPLHIVRGQLVPGQNVYGILRARRAPRVEAVVMSVPLRGKSSELQQTYGSLVLMLGLAKYFIRQPYWSKDIIFLATDHEQIGMQAWLDGYHDVHTEYILPGDLPARSGQIQAAINLEIPDGNIRYMNVKMEGLNGQLPNLDLINLVVRLCHRQGVTVMIHDTPDVADTEAETPAGFLQSMTTMGRMMWAQSTGIPSGNHGLFHRYHIEAVTLEAIRKKKTGRVSLDSAGRVIEGIFRSLNNLLERFHQSFFFYLLPGTQRYVSIGLYMIPFAIIADEAKKEGGEPKESPVPKETDDTEKEEIKEISDEIKEKKKLNKETLNELEEKVTGVLSILPLVLSSTIMAVLSYTGPDVLASMAVPFKMNIEDGIFYGFLALFTASLFFPRMVARRTSDDKQLRFDWQLLKAVTLIFQSLVLFGLALMNISLAYFLAVVLSFIAALVSSLDTKHTGILDLLITSWGTLSHGLLLTLVDKYFFGSWMFSLFSFAIFPNWLTLWGISYCD</sequence>
<feature type="region of interest" description="Disordered" evidence="1">
    <location>
        <begin position="372"/>
        <end position="393"/>
    </location>
</feature>
<dbReference type="Pfam" id="PF04114">
    <property type="entry name" value="Gaa1"/>
    <property type="match status" value="1"/>
</dbReference>
<proteinExistence type="predicted"/>
<reference evidence="3" key="1">
    <citation type="submission" date="2022-11" db="EMBL/GenBank/DDBJ databases">
        <title>Centuries of genome instability and evolution in soft-shell clam transmissible cancer (bioRxiv).</title>
        <authorList>
            <person name="Hart S.F.M."/>
            <person name="Yonemitsu M.A."/>
            <person name="Giersch R.M."/>
            <person name="Beal B.F."/>
            <person name="Arriagada G."/>
            <person name="Davis B.W."/>
            <person name="Ostrander E.A."/>
            <person name="Goff S.P."/>
            <person name="Metzger M.J."/>
        </authorList>
    </citation>
    <scope>NUCLEOTIDE SEQUENCE</scope>
    <source>
        <strain evidence="3">MELC-2E11</strain>
        <tissue evidence="3">Siphon/mantle</tissue>
    </source>
</reference>
<feature type="transmembrane region" description="Helical" evidence="2">
    <location>
        <begin position="543"/>
        <end position="562"/>
    </location>
</feature>
<dbReference type="PANTHER" id="PTHR13304:SF0">
    <property type="entry name" value="GLYCOSYLPHOSPHATIDYLINOSITOL ANCHOR ATTACHMENT 1 PROTEIN"/>
    <property type="match status" value="1"/>
</dbReference>
<organism evidence="3 4">
    <name type="scientific">Mya arenaria</name>
    <name type="common">Soft-shell clam</name>
    <dbReference type="NCBI Taxonomy" id="6604"/>
    <lineage>
        <taxon>Eukaryota</taxon>
        <taxon>Metazoa</taxon>
        <taxon>Spiralia</taxon>
        <taxon>Lophotrochozoa</taxon>
        <taxon>Mollusca</taxon>
        <taxon>Bivalvia</taxon>
        <taxon>Autobranchia</taxon>
        <taxon>Heteroconchia</taxon>
        <taxon>Euheterodonta</taxon>
        <taxon>Imparidentia</taxon>
        <taxon>Neoheterodontei</taxon>
        <taxon>Myida</taxon>
        <taxon>Myoidea</taxon>
        <taxon>Myidae</taxon>
        <taxon>Mya</taxon>
    </lineage>
</organism>
<evidence type="ECO:0000256" key="1">
    <source>
        <dbReference type="SAM" id="MobiDB-lite"/>
    </source>
</evidence>
<dbReference type="InterPro" id="IPR007246">
    <property type="entry name" value="Gaa1"/>
</dbReference>
<dbReference type="Gene3D" id="3.40.630.10">
    <property type="entry name" value="Zn peptidases"/>
    <property type="match status" value="1"/>
</dbReference>
<feature type="transmembrane region" description="Helical" evidence="2">
    <location>
        <begin position="419"/>
        <end position="440"/>
    </location>
</feature>
<feature type="transmembrane region" description="Helical" evidence="2">
    <location>
        <begin position="460"/>
        <end position="479"/>
    </location>
</feature>
<protein>
    <submittedName>
        <fullName evidence="3">GPAA1-like protein</fullName>
    </submittedName>
</protein>
<evidence type="ECO:0000313" key="4">
    <source>
        <dbReference type="Proteomes" id="UP001164746"/>
    </source>
</evidence>
<keyword evidence="2" id="KW-0472">Membrane</keyword>